<feature type="domain" description="Ribosomal RNA methyltransferase FtsJ" evidence="7">
    <location>
        <begin position="28"/>
        <end position="226"/>
    </location>
</feature>
<organism evidence="8 9">
    <name type="scientific">Polyrhizophydium stewartii</name>
    <dbReference type="NCBI Taxonomy" id="2732419"/>
    <lineage>
        <taxon>Eukaryota</taxon>
        <taxon>Fungi</taxon>
        <taxon>Fungi incertae sedis</taxon>
        <taxon>Chytridiomycota</taxon>
        <taxon>Chytridiomycota incertae sedis</taxon>
        <taxon>Chytridiomycetes</taxon>
        <taxon>Rhizophydiales</taxon>
        <taxon>Rhizophydiales incertae sedis</taxon>
        <taxon>Polyrhizophydium</taxon>
    </lineage>
</organism>
<dbReference type="EMBL" id="JADGIZ020000002">
    <property type="protein sequence ID" value="KAL2919882.1"/>
    <property type="molecule type" value="Genomic_DNA"/>
</dbReference>
<evidence type="ECO:0000256" key="5">
    <source>
        <dbReference type="ARBA" id="ARBA00022691"/>
    </source>
</evidence>
<dbReference type="PANTHER" id="PTHR10920">
    <property type="entry name" value="RIBOSOMAL RNA METHYLTRANSFERASE"/>
    <property type="match status" value="1"/>
</dbReference>
<evidence type="ECO:0000256" key="1">
    <source>
        <dbReference type="ARBA" id="ARBA00009258"/>
    </source>
</evidence>
<evidence type="ECO:0000256" key="2">
    <source>
        <dbReference type="ARBA" id="ARBA00022552"/>
    </source>
</evidence>
<evidence type="ECO:0000256" key="4">
    <source>
        <dbReference type="ARBA" id="ARBA00022679"/>
    </source>
</evidence>
<gene>
    <name evidence="8" type="primary">MRM2</name>
    <name evidence="8" type="ORF">HK105_200799</name>
</gene>
<keyword evidence="5" id="KW-0949">S-adenosyl-L-methionine</keyword>
<dbReference type="Pfam" id="PF01728">
    <property type="entry name" value="FtsJ"/>
    <property type="match status" value="1"/>
</dbReference>
<keyword evidence="3 8" id="KW-0489">Methyltransferase</keyword>
<sequence length="229" mass="24619">MSITRPSQWFQRQASDPFVRARAADGLRARSAFKLQELQRQHGLLRRGAVVLDLGAAPGGWAQVAAAAVGPAGRVVAVDLLPIDPLPGVHVVTGDARDPLVLERVRALARHGAAGADVADNDVVDDNGDDDQPAFDVLLSDMAHSFTGHRSADVARVQALCEFALEAAAHPWVLRNGGNLVCKFLRGAGEHELRALCQQLFTKVVVDKPKASRKESSEAYLVCLGFKRH</sequence>
<dbReference type="Gene3D" id="3.40.50.150">
    <property type="entry name" value="Vaccinia Virus protein VP39"/>
    <property type="match status" value="1"/>
</dbReference>
<dbReference type="InterPro" id="IPR050082">
    <property type="entry name" value="RNA_methyltr_RlmE"/>
</dbReference>
<accession>A0ABR4NK20</accession>
<evidence type="ECO:0000256" key="6">
    <source>
        <dbReference type="ARBA" id="ARBA00041184"/>
    </source>
</evidence>
<evidence type="ECO:0000313" key="9">
    <source>
        <dbReference type="Proteomes" id="UP001527925"/>
    </source>
</evidence>
<keyword evidence="4 8" id="KW-0808">Transferase</keyword>
<comment type="caution">
    <text evidence="8">The sequence shown here is derived from an EMBL/GenBank/DDBJ whole genome shotgun (WGS) entry which is preliminary data.</text>
</comment>
<dbReference type="PANTHER" id="PTHR10920:SF18">
    <property type="entry name" value="RRNA METHYLTRANSFERASE 2, MITOCHONDRIAL"/>
    <property type="match status" value="1"/>
</dbReference>
<dbReference type="InterPro" id="IPR015507">
    <property type="entry name" value="rRNA-MeTfrase_E"/>
</dbReference>
<name>A0ABR4NK20_9FUNG</name>
<protein>
    <recommendedName>
        <fullName evidence="6">rRNA methyltransferase 2, mitochondrial</fullName>
    </recommendedName>
</protein>
<evidence type="ECO:0000313" key="8">
    <source>
        <dbReference type="EMBL" id="KAL2919882.1"/>
    </source>
</evidence>
<evidence type="ECO:0000256" key="3">
    <source>
        <dbReference type="ARBA" id="ARBA00022603"/>
    </source>
</evidence>
<reference evidence="8 9" key="1">
    <citation type="submission" date="2023-09" db="EMBL/GenBank/DDBJ databases">
        <title>Pangenome analysis of Batrachochytrium dendrobatidis and related Chytrids.</title>
        <authorList>
            <person name="Yacoub M.N."/>
            <person name="Stajich J.E."/>
            <person name="James T.Y."/>
        </authorList>
    </citation>
    <scope>NUCLEOTIDE SEQUENCE [LARGE SCALE GENOMIC DNA]</scope>
    <source>
        <strain evidence="8 9">JEL0888</strain>
    </source>
</reference>
<dbReference type="InterPro" id="IPR029063">
    <property type="entry name" value="SAM-dependent_MTases_sf"/>
</dbReference>
<dbReference type="HAMAP" id="MF_01547">
    <property type="entry name" value="RNA_methyltr_E"/>
    <property type="match status" value="1"/>
</dbReference>
<comment type="similarity">
    <text evidence="1">Belongs to the class I-like SAM-binding methyltransferase superfamily. RNA methyltransferase RlmE family.</text>
</comment>
<dbReference type="InterPro" id="IPR002877">
    <property type="entry name" value="RNA_MeTrfase_FtsJ_dom"/>
</dbReference>
<proteinExistence type="inferred from homology"/>
<keyword evidence="2" id="KW-0698">rRNA processing</keyword>
<dbReference type="Proteomes" id="UP001527925">
    <property type="component" value="Unassembled WGS sequence"/>
</dbReference>
<dbReference type="GO" id="GO:0004481">
    <property type="term" value="F:methylene-fatty-acyl-phospholipid synthase activity"/>
    <property type="evidence" value="ECO:0007669"/>
    <property type="project" value="UniProtKB-EC"/>
</dbReference>
<dbReference type="GO" id="GO:0032259">
    <property type="term" value="P:methylation"/>
    <property type="evidence" value="ECO:0007669"/>
    <property type="project" value="UniProtKB-KW"/>
</dbReference>
<dbReference type="SUPFAM" id="SSF53335">
    <property type="entry name" value="S-adenosyl-L-methionine-dependent methyltransferases"/>
    <property type="match status" value="1"/>
</dbReference>
<dbReference type="PIRSF" id="PIRSF005461">
    <property type="entry name" value="23S_rRNA_mtase"/>
    <property type="match status" value="1"/>
</dbReference>
<evidence type="ECO:0000259" key="7">
    <source>
        <dbReference type="Pfam" id="PF01728"/>
    </source>
</evidence>
<keyword evidence="9" id="KW-1185">Reference proteome</keyword>